<sequence>MGFLKLFRQFKKLIAPYPTKSYGRNLNLQEKEEIRRKWTEIEGLIKLGRPSNFKTAVFEADKLLDHALKLLGYRGQTMGDRMKSISRSDFEKSFFDDMWQAHKVRNEMVHNINYEVMDFEAKRVIEKFKRVLRELGVL</sequence>
<protein>
    <recommendedName>
        <fullName evidence="2">DUF86 domain-containing protein</fullName>
    </recommendedName>
</protein>
<evidence type="ECO:0000313" key="1">
    <source>
        <dbReference type="EMBL" id="HGT70738.1"/>
    </source>
</evidence>
<evidence type="ECO:0008006" key="2">
    <source>
        <dbReference type="Google" id="ProtNLM"/>
    </source>
</evidence>
<organism evidence="1">
    <name type="scientific">candidate division CPR3 bacterium</name>
    <dbReference type="NCBI Taxonomy" id="2268181"/>
    <lineage>
        <taxon>Bacteria</taxon>
        <taxon>Bacteria division CPR3</taxon>
    </lineage>
</organism>
<reference evidence="1" key="1">
    <citation type="journal article" date="2020" name="mSystems">
        <title>Genome- and Community-Level Interaction Insights into Carbon Utilization and Element Cycling Functions of Hydrothermarchaeota in Hydrothermal Sediment.</title>
        <authorList>
            <person name="Zhou Z."/>
            <person name="Liu Y."/>
            <person name="Xu W."/>
            <person name="Pan J."/>
            <person name="Luo Z.H."/>
            <person name="Li M."/>
        </authorList>
    </citation>
    <scope>NUCLEOTIDE SEQUENCE [LARGE SCALE GENOMIC DNA]</scope>
    <source>
        <strain evidence="1">SpSt-579</strain>
    </source>
</reference>
<dbReference type="AlphaFoldDB" id="A0A7C4R4H6"/>
<name>A0A7C4R4H6_UNCC3</name>
<accession>A0A7C4R4H6</accession>
<proteinExistence type="predicted"/>
<gene>
    <name evidence="1" type="ORF">ENT43_00575</name>
</gene>
<comment type="caution">
    <text evidence="1">The sequence shown here is derived from an EMBL/GenBank/DDBJ whole genome shotgun (WGS) entry which is preliminary data.</text>
</comment>
<dbReference type="EMBL" id="DSYQ01000002">
    <property type="protein sequence ID" value="HGT70738.1"/>
    <property type="molecule type" value="Genomic_DNA"/>
</dbReference>